<dbReference type="Gene3D" id="3.30.200.20">
    <property type="entry name" value="Phosphorylase Kinase, domain 1"/>
    <property type="match status" value="1"/>
</dbReference>
<keyword evidence="10" id="KW-1185">Reference proteome</keyword>
<feature type="region of interest" description="Disordered" evidence="6">
    <location>
        <begin position="1"/>
        <end position="21"/>
    </location>
</feature>
<feature type="compositionally biased region" description="Pro residues" evidence="6">
    <location>
        <begin position="689"/>
        <end position="714"/>
    </location>
</feature>
<dbReference type="InterPro" id="IPR017441">
    <property type="entry name" value="Protein_kinase_ATP_BS"/>
</dbReference>
<keyword evidence="7" id="KW-0812">Transmembrane</keyword>
<keyword evidence="9" id="KW-0723">Serine/threonine-protein kinase</keyword>
<dbReference type="PANTHER" id="PTHR43289:SF6">
    <property type="entry name" value="SERINE_THREONINE-PROTEIN KINASE NEKL-3"/>
    <property type="match status" value="1"/>
</dbReference>
<feature type="domain" description="Protein kinase" evidence="8">
    <location>
        <begin position="361"/>
        <end position="621"/>
    </location>
</feature>
<evidence type="ECO:0000256" key="6">
    <source>
        <dbReference type="SAM" id="MobiDB-lite"/>
    </source>
</evidence>
<evidence type="ECO:0000256" key="3">
    <source>
        <dbReference type="ARBA" id="ARBA00022777"/>
    </source>
</evidence>
<comment type="caution">
    <text evidence="9">The sequence shown here is derived from an EMBL/GenBank/DDBJ whole genome shotgun (WGS) entry which is preliminary data.</text>
</comment>
<dbReference type="InterPro" id="IPR008271">
    <property type="entry name" value="Ser/Thr_kinase_AS"/>
</dbReference>
<feature type="compositionally biased region" description="Polar residues" evidence="6">
    <location>
        <begin position="1"/>
        <end position="13"/>
    </location>
</feature>
<feature type="transmembrane region" description="Helical" evidence="7">
    <location>
        <begin position="28"/>
        <end position="52"/>
    </location>
</feature>
<protein>
    <submittedName>
        <fullName evidence="9">Serine/threonine protein kinase</fullName>
    </submittedName>
</protein>
<dbReference type="SMART" id="SM00220">
    <property type="entry name" value="S_TKc"/>
    <property type="match status" value="1"/>
</dbReference>
<dbReference type="GO" id="GO:0004674">
    <property type="term" value="F:protein serine/threonine kinase activity"/>
    <property type="evidence" value="ECO:0007669"/>
    <property type="project" value="UniProtKB-KW"/>
</dbReference>
<evidence type="ECO:0000313" key="9">
    <source>
        <dbReference type="EMBL" id="MCK7594299.1"/>
    </source>
</evidence>
<keyword evidence="3 9" id="KW-0418">Kinase</keyword>
<dbReference type="CDD" id="cd14014">
    <property type="entry name" value="STKc_PknB_like"/>
    <property type="match status" value="1"/>
</dbReference>
<gene>
    <name evidence="9" type="ORF">M0G41_11540</name>
</gene>
<dbReference type="Proteomes" id="UP001431449">
    <property type="component" value="Unassembled WGS sequence"/>
</dbReference>
<dbReference type="Gene3D" id="1.10.510.10">
    <property type="entry name" value="Transferase(Phosphotransferase) domain 1"/>
    <property type="match status" value="1"/>
</dbReference>
<keyword evidence="1" id="KW-0808">Transferase</keyword>
<dbReference type="PROSITE" id="PS00108">
    <property type="entry name" value="PROTEIN_KINASE_ST"/>
    <property type="match status" value="1"/>
</dbReference>
<feature type="region of interest" description="Disordered" evidence="6">
    <location>
        <begin position="658"/>
        <end position="714"/>
    </location>
</feature>
<keyword evidence="2 5" id="KW-0547">Nucleotide-binding</keyword>
<proteinExistence type="predicted"/>
<feature type="binding site" evidence="5">
    <location>
        <position position="390"/>
    </location>
    <ligand>
        <name>ATP</name>
        <dbReference type="ChEBI" id="CHEBI:30616"/>
    </ligand>
</feature>
<evidence type="ECO:0000256" key="2">
    <source>
        <dbReference type="ARBA" id="ARBA00022741"/>
    </source>
</evidence>
<evidence type="ECO:0000259" key="8">
    <source>
        <dbReference type="PROSITE" id="PS50011"/>
    </source>
</evidence>
<dbReference type="PANTHER" id="PTHR43289">
    <property type="entry name" value="MITOGEN-ACTIVATED PROTEIN KINASE KINASE KINASE 20-RELATED"/>
    <property type="match status" value="1"/>
</dbReference>
<keyword evidence="7" id="KW-0472">Membrane</keyword>
<dbReference type="EMBL" id="JALNMH010000009">
    <property type="protein sequence ID" value="MCK7594299.1"/>
    <property type="molecule type" value="Genomic_DNA"/>
</dbReference>
<evidence type="ECO:0000256" key="4">
    <source>
        <dbReference type="ARBA" id="ARBA00022840"/>
    </source>
</evidence>
<dbReference type="InterPro" id="IPR011009">
    <property type="entry name" value="Kinase-like_dom_sf"/>
</dbReference>
<feature type="transmembrane region" description="Helical" evidence="7">
    <location>
        <begin position="286"/>
        <end position="305"/>
    </location>
</feature>
<dbReference type="PROSITE" id="PS00107">
    <property type="entry name" value="PROTEIN_KINASE_ATP"/>
    <property type="match status" value="1"/>
</dbReference>
<dbReference type="Pfam" id="PF00069">
    <property type="entry name" value="Pkinase"/>
    <property type="match status" value="1"/>
</dbReference>
<evidence type="ECO:0000256" key="7">
    <source>
        <dbReference type="SAM" id="Phobius"/>
    </source>
</evidence>
<evidence type="ECO:0000313" key="10">
    <source>
        <dbReference type="Proteomes" id="UP001431449"/>
    </source>
</evidence>
<keyword evidence="7" id="KW-1133">Transmembrane helix</keyword>
<name>A0ABT0GJB4_9GAMM</name>
<dbReference type="SUPFAM" id="SSF56112">
    <property type="entry name" value="Protein kinase-like (PK-like)"/>
    <property type="match status" value="1"/>
</dbReference>
<dbReference type="InterPro" id="IPR000719">
    <property type="entry name" value="Prot_kinase_dom"/>
</dbReference>
<dbReference type="RefSeq" id="WP_248209346.1">
    <property type="nucleotide sequence ID" value="NZ_JALNMH010000009.1"/>
</dbReference>
<sequence>MNSDPTLPLSNTVAGRGRRPPRARRSSLITALVSGLLAVAALPFALATYQILLARDSLVDQTQLTHLIAARASADRFATVRGRLSGAVRAAAQNPFLFESPQSAEAGEVLSGMLVGDTQILAAATIYRNEDGEDVLVQLARRPEAEAIEPAQLQALTGEVLFVELAGMRLLGRAEATERPGLRVAMFSSASGLEALLDAQELGTSAELLLVDGDRPHPLSGSGELPPRLQAALARPEVVADAFTQEGANGREINAFARVPGSRWAVVSRQPADEAEVAAASMRRGAIFAAGVVLLMVAALALLAWRRVVKPVRALLEWQHSQVPGERAEGGDLAQLQTAFAQIQRMQRNREAISEVFLGRYKLLSTLGQGAMGSVFLAWDPRLKRHVAIKTIHLDALDAALQEALARTLENEAVAVANLQHPNIVGVYDLIAAGQFAFVVMEYIEGGNLRAVVSRNGALEPGEVVHIGQSMLRALDAAHRAGLLHLDIKPGNVLVPPRGELKLADFGVAAWRSEVPDLVHRGGLSGTPGFIAPEYVAGQPPSERSDLYALGRLLLECLTGIPQHLPGAHTNDLRREAGKPVEFTERLLTEQPALCEQIRLLCSERPEQRPASAEAALVAWESLELGDGPERLAERAEELAEPLDLAGEVEIQDRVDYGGIDPEASTRGPRQTSAGTTRPAPGDGAGTTRPPPDPEATRPPPVYDPDQTRPPPSR</sequence>
<evidence type="ECO:0000256" key="1">
    <source>
        <dbReference type="ARBA" id="ARBA00022679"/>
    </source>
</evidence>
<accession>A0ABT0GJB4</accession>
<keyword evidence="4 5" id="KW-0067">ATP-binding</keyword>
<organism evidence="9 10">
    <name type="scientific">Pseudomarimonas salicorniae</name>
    <dbReference type="NCBI Taxonomy" id="2933270"/>
    <lineage>
        <taxon>Bacteria</taxon>
        <taxon>Pseudomonadati</taxon>
        <taxon>Pseudomonadota</taxon>
        <taxon>Gammaproteobacteria</taxon>
        <taxon>Lysobacterales</taxon>
        <taxon>Lysobacteraceae</taxon>
        <taxon>Pseudomarimonas</taxon>
    </lineage>
</organism>
<evidence type="ECO:0000256" key="5">
    <source>
        <dbReference type="PROSITE-ProRule" id="PRU10141"/>
    </source>
</evidence>
<reference evidence="9" key="1">
    <citation type="submission" date="2022-04" db="EMBL/GenBank/DDBJ databases">
        <title>Lysobacter sp. CAU 1642 isolated from sea sand.</title>
        <authorList>
            <person name="Kim W."/>
        </authorList>
    </citation>
    <scope>NUCLEOTIDE SEQUENCE</scope>
    <source>
        <strain evidence="9">CAU 1642</strain>
    </source>
</reference>
<dbReference type="PROSITE" id="PS50011">
    <property type="entry name" value="PROTEIN_KINASE_DOM"/>
    <property type="match status" value="1"/>
</dbReference>